<reference evidence="1" key="1">
    <citation type="submission" date="2021-03" db="EMBL/GenBank/DDBJ databases">
        <title>Chromosome level genome of the anhydrobiotic midge Polypedilum vanderplanki.</title>
        <authorList>
            <person name="Yoshida Y."/>
            <person name="Kikawada T."/>
            <person name="Gusev O."/>
        </authorList>
    </citation>
    <scope>NUCLEOTIDE SEQUENCE</scope>
    <source>
        <strain evidence="1">NIAS01</strain>
        <tissue evidence="1">Whole body or cell culture</tissue>
    </source>
</reference>
<evidence type="ECO:0000313" key="2">
    <source>
        <dbReference type="Proteomes" id="UP001107558"/>
    </source>
</evidence>
<sequence length="76" mass="8637">MSNQPLDVDMSLLKVPRIQKMGVSMTSLKSSDDESASGLGYQNTLCFILNFMQINFAHDHYHRSNSISRSFQLQLL</sequence>
<comment type="caution">
    <text evidence="1">The sequence shown here is derived from an EMBL/GenBank/DDBJ whole genome shotgun (WGS) entry which is preliminary data.</text>
</comment>
<name>A0A9J6BRX5_POLVA</name>
<dbReference type="Proteomes" id="UP001107558">
    <property type="component" value="Chromosome 3"/>
</dbReference>
<organism evidence="1 2">
    <name type="scientific">Polypedilum vanderplanki</name>
    <name type="common">Sleeping chironomid midge</name>
    <dbReference type="NCBI Taxonomy" id="319348"/>
    <lineage>
        <taxon>Eukaryota</taxon>
        <taxon>Metazoa</taxon>
        <taxon>Ecdysozoa</taxon>
        <taxon>Arthropoda</taxon>
        <taxon>Hexapoda</taxon>
        <taxon>Insecta</taxon>
        <taxon>Pterygota</taxon>
        <taxon>Neoptera</taxon>
        <taxon>Endopterygota</taxon>
        <taxon>Diptera</taxon>
        <taxon>Nematocera</taxon>
        <taxon>Chironomoidea</taxon>
        <taxon>Chironomidae</taxon>
        <taxon>Chironominae</taxon>
        <taxon>Polypedilum</taxon>
        <taxon>Polypedilum</taxon>
    </lineage>
</organism>
<protein>
    <submittedName>
        <fullName evidence="1">Uncharacterized protein</fullName>
    </submittedName>
</protein>
<proteinExistence type="predicted"/>
<dbReference type="AlphaFoldDB" id="A0A9J6BRX5"/>
<dbReference type="EMBL" id="JADBJN010000003">
    <property type="protein sequence ID" value="KAG5672633.1"/>
    <property type="molecule type" value="Genomic_DNA"/>
</dbReference>
<dbReference type="OrthoDB" id="10480709at2759"/>
<accession>A0A9J6BRX5</accession>
<evidence type="ECO:0000313" key="1">
    <source>
        <dbReference type="EMBL" id="KAG5672633.1"/>
    </source>
</evidence>
<keyword evidence="2" id="KW-1185">Reference proteome</keyword>
<gene>
    <name evidence="1" type="ORF">PVAND_002747</name>
</gene>